<sequence>MPYKLRVISSLLLVAGLVTGVVLVKQKQDIFTKAWTGFTSNLEIFRKQPAITEFQADPKALETKKLFHNLLALYNDTSEIQNIDIPEFNIKGVAFLKYDDKLQKTFVFSRIENLPYAKPIRLWVSRDLGDYRAVGLVDFVSEQDKLVGYSVFVDDRDLRQYKELLFSYDPSLSVSYPTAVALTLKF</sequence>
<proteinExistence type="predicted"/>
<name>A0A1F5ZLJ1_9BACT</name>
<reference evidence="1 2" key="1">
    <citation type="journal article" date="2016" name="Nat. Commun.">
        <title>Thousands of microbial genomes shed light on interconnected biogeochemical processes in an aquifer system.</title>
        <authorList>
            <person name="Anantharaman K."/>
            <person name="Brown C.T."/>
            <person name="Hug L.A."/>
            <person name="Sharon I."/>
            <person name="Castelle C.J."/>
            <person name="Probst A.J."/>
            <person name="Thomas B.C."/>
            <person name="Singh A."/>
            <person name="Wilkins M.J."/>
            <person name="Karaoz U."/>
            <person name="Brodie E.L."/>
            <person name="Williams K.H."/>
            <person name="Hubbard S.S."/>
            <person name="Banfield J.F."/>
        </authorList>
    </citation>
    <scope>NUCLEOTIDE SEQUENCE [LARGE SCALE GENOMIC DNA]</scope>
</reference>
<dbReference type="EMBL" id="MFJE01000057">
    <property type="protein sequence ID" value="OGG13243.1"/>
    <property type="molecule type" value="Genomic_DNA"/>
</dbReference>
<protein>
    <submittedName>
        <fullName evidence="1">Uncharacterized protein</fullName>
    </submittedName>
</protein>
<evidence type="ECO:0000313" key="1">
    <source>
        <dbReference type="EMBL" id="OGG13243.1"/>
    </source>
</evidence>
<gene>
    <name evidence="1" type="ORF">A2773_05900</name>
</gene>
<dbReference type="AlphaFoldDB" id="A0A1F5ZLJ1"/>
<evidence type="ECO:0000313" key="2">
    <source>
        <dbReference type="Proteomes" id="UP000177383"/>
    </source>
</evidence>
<accession>A0A1F5ZLJ1</accession>
<organism evidence="1 2">
    <name type="scientific">Candidatus Gottesmanbacteria bacterium RIFCSPHIGHO2_01_FULL_39_10</name>
    <dbReference type="NCBI Taxonomy" id="1798375"/>
    <lineage>
        <taxon>Bacteria</taxon>
        <taxon>Candidatus Gottesmaniibacteriota</taxon>
    </lineage>
</organism>
<comment type="caution">
    <text evidence="1">The sequence shown here is derived from an EMBL/GenBank/DDBJ whole genome shotgun (WGS) entry which is preliminary data.</text>
</comment>
<dbReference type="Proteomes" id="UP000177383">
    <property type="component" value="Unassembled WGS sequence"/>
</dbReference>